<dbReference type="Proteomes" id="UP000254633">
    <property type="component" value="Unassembled WGS sequence"/>
</dbReference>
<dbReference type="InterPro" id="IPR036388">
    <property type="entry name" value="WH-like_DNA-bd_sf"/>
</dbReference>
<evidence type="ECO:0000313" key="2">
    <source>
        <dbReference type="EMBL" id="SUG53152.1"/>
    </source>
</evidence>
<gene>
    <name evidence="2" type="ORF">NCTC10060_00185</name>
</gene>
<dbReference type="InterPro" id="IPR036390">
    <property type="entry name" value="WH_DNA-bd_sf"/>
</dbReference>
<sequence length="109" mass="11961">MAKPTGKSPSAARTARILKALSGRTNTGMSAGEIADATHIPKTRMSELLDALIEENLVIEVFTPDGESTLRYAHSTALLQMAYDCMKEDALIRQRLERKQKLLMKGTGK</sequence>
<dbReference type="EMBL" id="UGXH01000003">
    <property type="protein sequence ID" value="SUG53152.1"/>
    <property type="molecule type" value="Genomic_DNA"/>
</dbReference>
<dbReference type="InterPro" id="IPR005471">
    <property type="entry name" value="Tscrpt_reg_IclR_N"/>
</dbReference>
<dbReference type="GO" id="GO:0006355">
    <property type="term" value="P:regulation of DNA-templated transcription"/>
    <property type="evidence" value="ECO:0007669"/>
    <property type="project" value="InterPro"/>
</dbReference>
<name>A0A379TRD8_SALDZ</name>
<dbReference type="GO" id="GO:0003677">
    <property type="term" value="F:DNA binding"/>
    <property type="evidence" value="ECO:0007669"/>
    <property type="project" value="InterPro"/>
</dbReference>
<dbReference type="RefSeq" id="WP_136057897.1">
    <property type="nucleotide sequence ID" value="NZ_DACWWF010000005.1"/>
</dbReference>
<evidence type="ECO:0000259" key="1">
    <source>
        <dbReference type="Pfam" id="PF09339"/>
    </source>
</evidence>
<feature type="domain" description="HTH iclR-type" evidence="1">
    <location>
        <begin position="10"/>
        <end position="58"/>
    </location>
</feature>
<dbReference type="SUPFAM" id="SSF46785">
    <property type="entry name" value="Winged helix' DNA-binding domain"/>
    <property type="match status" value="1"/>
</dbReference>
<evidence type="ECO:0000313" key="3">
    <source>
        <dbReference type="Proteomes" id="UP000254633"/>
    </source>
</evidence>
<protein>
    <submittedName>
        <fullName evidence="2">IclR helix-turn-helix domain</fullName>
    </submittedName>
</protein>
<proteinExistence type="predicted"/>
<reference evidence="2 3" key="1">
    <citation type="submission" date="2018-06" db="EMBL/GenBank/DDBJ databases">
        <authorList>
            <consortium name="Pathogen Informatics"/>
            <person name="Doyle S."/>
        </authorList>
    </citation>
    <scope>NUCLEOTIDE SEQUENCE [LARGE SCALE GENOMIC DNA]</scope>
    <source>
        <strain evidence="2 3">NCTC10060</strain>
    </source>
</reference>
<dbReference type="Pfam" id="PF09339">
    <property type="entry name" value="HTH_IclR"/>
    <property type="match status" value="1"/>
</dbReference>
<dbReference type="Gene3D" id="1.10.10.10">
    <property type="entry name" value="Winged helix-like DNA-binding domain superfamily/Winged helix DNA-binding domain"/>
    <property type="match status" value="1"/>
</dbReference>
<organism evidence="2 3">
    <name type="scientific">Salmonella diarizonae</name>
    <dbReference type="NCBI Taxonomy" id="59204"/>
    <lineage>
        <taxon>Bacteria</taxon>
        <taxon>Pseudomonadati</taxon>
        <taxon>Pseudomonadota</taxon>
        <taxon>Gammaproteobacteria</taxon>
        <taxon>Enterobacterales</taxon>
        <taxon>Enterobacteriaceae</taxon>
        <taxon>Salmonella</taxon>
    </lineage>
</organism>
<accession>A0A379TRD8</accession>
<dbReference type="AlphaFoldDB" id="A0A379TRD8"/>